<evidence type="ECO:0000259" key="5">
    <source>
        <dbReference type="PROSITE" id="PS51192"/>
    </source>
</evidence>
<feature type="domain" description="Helicase C-terminal" evidence="6">
    <location>
        <begin position="280"/>
        <end position="469"/>
    </location>
</feature>
<dbReference type="SMART" id="SM00487">
    <property type="entry name" value="DEXDc"/>
    <property type="match status" value="1"/>
</dbReference>
<dbReference type="PROSITE" id="PS51194">
    <property type="entry name" value="HELICASE_CTER"/>
    <property type="match status" value="1"/>
</dbReference>
<gene>
    <name evidence="7" type="ORF">KSX14_18185</name>
</gene>
<dbReference type="Pfam" id="PF00270">
    <property type="entry name" value="DEAD"/>
    <property type="match status" value="1"/>
</dbReference>
<dbReference type="Proteomes" id="UP000758576">
    <property type="component" value="Unassembled WGS sequence"/>
</dbReference>
<evidence type="ECO:0000313" key="7">
    <source>
        <dbReference type="EMBL" id="MBV3490517.1"/>
    </source>
</evidence>
<dbReference type="GO" id="GO:0003676">
    <property type="term" value="F:nucleic acid binding"/>
    <property type="evidence" value="ECO:0007669"/>
    <property type="project" value="InterPro"/>
</dbReference>
<dbReference type="GO" id="GO:0004386">
    <property type="term" value="F:helicase activity"/>
    <property type="evidence" value="ECO:0007669"/>
    <property type="project" value="UniProtKB-KW"/>
</dbReference>
<evidence type="ECO:0000256" key="2">
    <source>
        <dbReference type="ARBA" id="ARBA00022801"/>
    </source>
</evidence>
<dbReference type="PANTHER" id="PTHR47961:SF6">
    <property type="entry name" value="DNA-DIRECTED DNA POLYMERASE"/>
    <property type="match status" value="1"/>
</dbReference>
<dbReference type="AlphaFoldDB" id="A0AAP2IJK8"/>
<evidence type="ECO:0000256" key="1">
    <source>
        <dbReference type="ARBA" id="ARBA00022741"/>
    </source>
</evidence>
<keyword evidence="1" id="KW-0547">Nucleotide-binding</keyword>
<feature type="domain" description="Helicase ATP-binding" evidence="5">
    <location>
        <begin position="96"/>
        <end position="235"/>
    </location>
</feature>
<evidence type="ECO:0000259" key="6">
    <source>
        <dbReference type="PROSITE" id="PS51194"/>
    </source>
</evidence>
<protein>
    <submittedName>
        <fullName evidence="7">DEAD/DEAH box helicase</fullName>
    </submittedName>
</protein>
<dbReference type="SUPFAM" id="SSF52540">
    <property type="entry name" value="P-loop containing nucleoside triphosphate hydrolases"/>
    <property type="match status" value="1"/>
</dbReference>
<reference evidence="7" key="1">
    <citation type="submission" date="2021-06" db="EMBL/GenBank/DDBJ databases">
        <title>Collection of gut derived symbiotic bacterial strains cultured from healthy donors.</title>
        <authorList>
            <person name="Lin H."/>
            <person name="Littmann E."/>
            <person name="Pamer E.G."/>
        </authorList>
    </citation>
    <scope>NUCLEOTIDE SEQUENCE</scope>
    <source>
        <strain evidence="7">MSK.19.85</strain>
    </source>
</reference>
<evidence type="ECO:0000256" key="3">
    <source>
        <dbReference type="ARBA" id="ARBA00022806"/>
    </source>
</evidence>
<dbReference type="PANTHER" id="PTHR47961">
    <property type="entry name" value="DNA POLYMERASE THETA, PUTATIVE (AFU_ORTHOLOGUE AFUA_1G05260)-RELATED"/>
    <property type="match status" value="1"/>
</dbReference>
<comment type="caution">
    <text evidence="7">The sequence shown here is derived from an EMBL/GenBank/DDBJ whole genome shotgun (WGS) entry which is preliminary data.</text>
</comment>
<dbReference type="PROSITE" id="PS51192">
    <property type="entry name" value="HELICASE_ATP_BIND_1"/>
    <property type="match status" value="1"/>
</dbReference>
<dbReference type="InterPro" id="IPR011545">
    <property type="entry name" value="DEAD/DEAH_box_helicase_dom"/>
</dbReference>
<keyword evidence="2" id="KW-0378">Hydrolase</keyword>
<dbReference type="InterPro" id="IPR050474">
    <property type="entry name" value="Hel308_SKI2-like"/>
</dbReference>
<dbReference type="EMBL" id="JAHOGA010000061">
    <property type="protein sequence ID" value="MBV3490517.1"/>
    <property type="molecule type" value="Genomic_DNA"/>
</dbReference>
<evidence type="ECO:0000313" key="8">
    <source>
        <dbReference type="Proteomes" id="UP000758576"/>
    </source>
</evidence>
<dbReference type="InterPro" id="IPR001650">
    <property type="entry name" value="Helicase_C-like"/>
</dbReference>
<dbReference type="GO" id="GO:0005524">
    <property type="term" value="F:ATP binding"/>
    <property type="evidence" value="ECO:0007669"/>
    <property type="project" value="UniProtKB-KW"/>
</dbReference>
<accession>A0AAP2IJK8</accession>
<dbReference type="GO" id="GO:0016787">
    <property type="term" value="F:hydrolase activity"/>
    <property type="evidence" value="ECO:0007669"/>
    <property type="project" value="UniProtKB-KW"/>
</dbReference>
<name>A0AAP2IJK8_PHOVU</name>
<dbReference type="Gene3D" id="3.40.50.300">
    <property type="entry name" value="P-loop containing nucleotide triphosphate hydrolases"/>
    <property type="match status" value="2"/>
</dbReference>
<proteinExistence type="predicted"/>
<dbReference type="InterPro" id="IPR014001">
    <property type="entry name" value="Helicase_ATP-bd"/>
</dbReference>
<keyword evidence="4" id="KW-0067">ATP-binding</keyword>
<evidence type="ECO:0000256" key="4">
    <source>
        <dbReference type="ARBA" id="ARBA00022840"/>
    </source>
</evidence>
<sequence length="700" mass="80734">MLESEVFDICYNINELILNSQMDTARTEVIKLLDRLNREGKEYSPMVNHFIREVGLFPYIDKNTASWQEQAVFEAYKTDLGGGEQKTLHSAQSRVLKRLLAGDNIALSAPTSFGKSFIIDAFISIRKPDNVVIIVPTIALADETRRRIEHKFSGMYKIITTTDATLRERNILILPQERSFAYVGKFESIDMLIVDEFYKASSSFDDSRSTSLLSAMIELGKIAKQKYYLAPNIHNIKENVFTKGMQFMRFTDFKTVITMASKVYEKMGIDENKNDFKATKLLDILRKHKTKTLVYAGSYDNINTISKLLTNNMPNKENDLLNNFYDWLRINYGESFSLCNLSRIGVGVHNGRMHRSLSQIQVKLFELRNGIDTIVSTSSIIEGVNTQAEQVVVWSNKNGNRKFDYFTYRNIIGRAGRMLKYFVGKVYLLEEPPAQENTILDIEFPEDVVEMLDSENPGVEINDEQNNQIKEYESYMSETLGKDVFNKIRNNSLIKLCKPSQLRFLVGKIKENRNWPNGFESLASTNSYYWRNPISDVADMLGDNMKGLMKIAIWKFPQNWQKSMAEIHGELVKDGYEFSQEDLFHAERYMSFNLCSILNVISILKRLIYPDTPDISLFLAKAANAFLPKLVYQLEEYGLPRTLSRKIQNSGLIDLENDEMEVSDIIEEFKKIGYDKLTESIQDIHQFEKFILKYFYSGIS</sequence>
<keyword evidence="3 7" id="KW-0347">Helicase</keyword>
<dbReference type="RefSeq" id="WP_117816604.1">
    <property type="nucleotide sequence ID" value="NZ_CAXSKM010000028.1"/>
</dbReference>
<dbReference type="InterPro" id="IPR027417">
    <property type="entry name" value="P-loop_NTPase"/>
</dbReference>
<organism evidence="7 8">
    <name type="scientific">Phocaeicola vulgatus</name>
    <name type="common">Bacteroides vulgatus</name>
    <dbReference type="NCBI Taxonomy" id="821"/>
    <lineage>
        <taxon>Bacteria</taxon>
        <taxon>Pseudomonadati</taxon>
        <taxon>Bacteroidota</taxon>
        <taxon>Bacteroidia</taxon>
        <taxon>Bacteroidales</taxon>
        <taxon>Bacteroidaceae</taxon>
        <taxon>Phocaeicola</taxon>
    </lineage>
</organism>